<protein>
    <submittedName>
        <fullName evidence="1">Uncharacterized protein</fullName>
    </submittedName>
</protein>
<reference evidence="1 2" key="1">
    <citation type="submission" date="2018-11" db="EMBL/GenBank/DDBJ databases">
        <authorList>
            <person name="Gutierrez A.J."/>
            <person name="Bravo M."/>
        </authorList>
    </citation>
    <scope>NUCLEOTIDE SEQUENCE [LARGE SCALE GENOMIC DNA]</scope>
    <source>
        <strain evidence="1 2">22388</strain>
    </source>
</reference>
<proteinExistence type="predicted"/>
<dbReference type="EMBL" id="RPFP01000006">
    <property type="protein sequence ID" value="RPF69921.1"/>
    <property type="molecule type" value="Genomic_DNA"/>
</dbReference>
<accession>A0A4Y4XG24</accession>
<dbReference type="AlphaFoldDB" id="A0A4Y4XG24"/>
<organism evidence="1 2">
    <name type="scientific">Helicobacter pylori</name>
    <name type="common">Campylobacter pylori</name>
    <dbReference type="NCBI Taxonomy" id="210"/>
    <lineage>
        <taxon>Bacteria</taxon>
        <taxon>Pseudomonadati</taxon>
        <taxon>Campylobacterota</taxon>
        <taxon>Epsilonproteobacteria</taxon>
        <taxon>Campylobacterales</taxon>
        <taxon>Helicobacteraceae</taxon>
        <taxon>Helicobacter</taxon>
    </lineage>
</organism>
<sequence length="41" mass="4706">MAFYDFLASKPLFNQYGHLLKIKAQFLQAIELTNNSTQTSL</sequence>
<dbReference type="Proteomes" id="UP000276972">
    <property type="component" value="Unassembled WGS sequence"/>
</dbReference>
<evidence type="ECO:0000313" key="1">
    <source>
        <dbReference type="EMBL" id="RPF69921.1"/>
    </source>
</evidence>
<name>A0A4Y4XG24_HELPX</name>
<comment type="caution">
    <text evidence="1">The sequence shown here is derived from an EMBL/GenBank/DDBJ whole genome shotgun (WGS) entry which is preliminary data.</text>
</comment>
<gene>
    <name evidence="1" type="ORF">EGV97_02265</name>
</gene>
<evidence type="ECO:0000313" key="2">
    <source>
        <dbReference type="Proteomes" id="UP000276972"/>
    </source>
</evidence>